<dbReference type="PANTHER" id="PTHR13007:SF19">
    <property type="entry name" value="PRE-MRNA-SPLICING FACTOR 18"/>
    <property type="match status" value="1"/>
</dbReference>
<evidence type="ECO:0000313" key="2">
    <source>
        <dbReference type="EMBL" id="KAK1409192.1"/>
    </source>
</evidence>
<gene>
    <name evidence="2" type="ORF">QVD17_35717</name>
</gene>
<keyword evidence="3" id="KW-1185">Reference proteome</keyword>
<dbReference type="EMBL" id="JAUHHV010000010">
    <property type="protein sequence ID" value="KAK1409192.1"/>
    <property type="molecule type" value="Genomic_DNA"/>
</dbReference>
<organism evidence="2 3">
    <name type="scientific">Tagetes erecta</name>
    <name type="common">African marigold</name>
    <dbReference type="NCBI Taxonomy" id="13708"/>
    <lineage>
        <taxon>Eukaryota</taxon>
        <taxon>Viridiplantae</taxon>
        <taxon>Streptophyta</taxon>
        <taxon>Embryophyta</taxon>
        <taxon>Tracheophyta</taxon>
        <taxon>Spermatophyta</taxon>
        <taxon>Magnoliopsida</taxon>
        <taxon>eudicotyledons</taxon>
        <taxon>Gunneridae</taxon>
        <taxon>Pentapetalae</taxon>
        <taxon>asterids</taxon>
        <taxon>campanulids</taxon>
        <taxon>Asterales</taxon>
        <taxon>Asteraceae</taxon>
        <taxon>Asteroideae</taxon>
        <taxon>Heliantheae alliance</taxon>
        <taxon>Tageteae</taxon>
        <taxon>Tagetes</taxon>
    </lineage>
</organism>
<dbReference type="GO" id="GO:0000350">
    <property type="term" value="P:generation of catalytic spliceosome for second transesterification step"/>
    <property type="evidence" value="ECO:0007669"/>
    <property type="project" value="TreeGrafter"/>
</dbReference>
<name>A0AAD8JRA6_TARER</name>
<dbReference type="PANTHER" id="PTHR13007">
    <property type="entry name" value="PRE-MRNA SPLICING FACTOR-RELATED"/>
    <property type="match status" value="1"/>
</dbReference>
<protein>
    <submittedName>
        <fullName evidence="2">Uncharacterized protein</fullName>
    </submittedName>
</protein>
<dbReference type="Proteomes" id="UP001229421">
    <property type="component" value="Unassembled WGS sequence"/>
</dbReference>
<dbReference type="GO" id="GO:0046540">
    <property type="term" value="C:U4/U6 x U5 tri-snRNP complex"/>
    <property type="evidence" value="ECO:0007669"/>
    <property type="project" value="TreeGrafter"/>
</dbReference>
<proteinExistence type="predicted"/>
<sequence>MDIVKKELLMKRKNLSEETGGRKVFKRSEIKQKRILKLREEDKRDSESKLESTMPKPEFGASSSSKANKRRKNVDTLNLPKEEVIRQLRFLKQPVTLFREVRMTGWID</sequence>
<comment type="caution">
    <text evidence="2">The sequence shown here is derived from an EMBL/GenBank/DDBJ whole genome shotgun (WGS) entry which is preliminary data.</text>
</comment>
<dbReference type="GO" id="GO:0071021">
    <property type="term" value="C:U2-type post-spliceosomal complex"/>
    <property type="evidence" value="ECO:0007669"/>
    <property type="project" value="TreeGrafter"/>
</dbReference>
<reference evidence="2" key="1">
    <citation type="journal article" date="2023" name="bioRxiv">
        <title>Improved chromosome-level genome assembly for marigold (Tagetes erecta).</title>
        <authorList>
            <person name="Jiang F."/>
            <person name="Yuan L."/>
            <person name="Wang S."/>
            <person name="Wang H."/>
            <person name="Xu D."/>
            <person name="Wang A."/>
            <person name="Fan W."/>
        </authorList>
    </citation>
    <scope>NUCLEOTIDE SEQUENCE</scope>
    <source>
        <strain evidence="2">WSJ</strain>
        <tissue evidence="2">Leaf</tissue>
    </source>
</reference>
<evidence type="ECO:0000313" key="3">
    <source>
        <dbReference type="Proteomes" id="UP001229421"/>
    </source>
</evidence>
<dbReference type="AlphaFoldDB" id="A0AAD8JRA6"/>
<dbReference type="InterPro" id="IPR039979">
    <property type="entry name" value="PRPF18"/>
</dbReference>
<feature type="region of interest" description="Disordered" evidence="1">
    <location>
        <begin position="36"/>
        <end position="78"/>
    </location>
</feature>
<evidence type="ECO:0000256" key="1">
    <source>
        <dbReference type="SAM" id="MobiDB-lite"/>
    </source>
</evidence>
<accession>A0AAD8JRA6</accession>
<dbReference type="GO" id="GO:0005682">
    <property type="term" value="C:U5 snRNP"/>
    <property type="evidence" value="ECO:0007669"/>
    <property type="project" value="TreeGrafter"/>
</dbReference>
<dbReference type="InterPro" id="IPR036285">
    <property type="entry name" value="PRP4-like_sf"/>
</dbReference>
<feature type="compositionally biased region" description="Basic and acidic residues" evidence="1">
    <location>
        <begin position="36"/>
        <end position="50"/>
    </location>
</feature>
<dbReference type="Gene3D" id="4.10.280.110">
    <property type="entry name" value="Pre-mRNA processing factor 4 domain"/>
    <property type="match status" value="1"/>
</dbReference>
<dbReference type="SUPFAM" id="SSF158230">
    <property type="entry name" value="PRP4-like"/>
    <property type="match status" value="1"/>
</dbReference>